<evidence type="ECO:0000313" key="4">
    <source>
        <dbReference type="Proteomes" id="UP000523079"/>
    </source>
</evidence>
<dbReference type="RefSeq" id="WP_328823681.1">
    <property type="nucleotide sequence ID" value="NZ_JACGWT010000002.1"/>
</dbReference>
<organism evidence="3 4">
    <name type="scientific">Microlunatus kandeliicorticis</name>
    <dbReference type="NCBI Taxonomy" id="1759536"/>
    <lineage>
        <taxon>Bacteria</taxon>
        <taxon>Bacillati</taxon>
        <taxon>Actinomycetota</taxon>
        <taxon>Actinomycetes</taxon>
        <taxon>Propionibacteriales</taxon>
        <taxon>Propionibacteriaceae</taxon>
        <taxon>Microlunatus</taxon>
    </lineage>
</organism>
<dbReference type="Proteomes" id="UP000523079">
    <property type="component" value="Unassembled WGS sequence"/>
</dbReference>
<dbReference type="PANTHER" id="PTHR37313:SF4">
    <property type="entry name" value="CONSERVED MEMBRANE PROTEIN-RELATED"/>
    <property type="match status" value="1"/>
</dbReference>
<dbReference type="Pfam" id="PF05949">
    <property type="entry name" value="DUF881"/>
    <property type="match status" value="1"/>
</dbReference>
<dbReference type="InterPro" id="IPR010273">
    <property type="entry name" value="DUF881"/>
</dbReference>
<keyword evidence="2" id="KW-0175">Coiled coil</keyword>
<dbReference type="EMBL" id="JACGWT010000002">
    <property type="protein sequence ID" value="MBA8793796.1"/>
    <property type="molecule type" value="Genomic_DNA"/>
</dbReference>
<sequence>MTEPSSDVPGLLGRLRRRFIRARVRQRVRNPRSRGGKALTGLVCLVAGLLITVSAVAARGIDLRPGRNTDLIGLVETQSRRNAQQAREVTQLRAEVDALSAQQNASVDTALLTERARDAGVEPVTGPALTVTLDDAPSDEAATGIDQDLLVVHQEDIQSIVNLLWLGGAEAMTIQGQRVISTTGVKCVGNVVVLHGIPYAPPYVISAIGDQRRMATTLATSQFVAIYKEYVDRYRLGYSEKLEAKASFPAYQGSLELSYASVPGSDASAEPTSSPTG</sequence>
<evidence type="ECO:0000256" key="1">
    <source>
        <dbReference type="ARBA" id="ARBA00009108"/>
    </source>
</evidence>
<evidence type="ECO:0000256" key="2">
    <source>
        <dbReference type="SAM" id="Coils"/>
    </source>
</evidence>
<accession>A0A7W3IR95</accession>
<gene>
    <name evidence="3" type="ORF">FHX74_001401</name>
</gene>
<dbReference type="Gene3D" id="3.30.70.1880">
    <property type="entry name" value="Protein of unknown function DUF881"/>
    <property type="match status" value="1"/>
</dbReference>
<reference evidence="3 4" key="1">
    <citation type="submission" date="2020-07" db="EMBL/GenBank/DDBJ databases">
        <title>Sequencing the genomes of 1000 actinobacteria strains.</title>
        <authorList>
            <person name="Klenk H.-P."/>
        </authorList>
    </citation>
    <scope>NUCLEOTIDE SEQUENCE [LARGE SCALE GENOMIC DNA]</scope>
    <source>
        <strain evidence="3 4">DSM 100723</strain>
    </source>
</reference>
<keyword evidence="4" id="KW-1185">Reference proteome</keyword>
<name>A0A7W3IR95_9ACTN</name>
<proteinExistence type="inferred from homology"/>
<protein>
    <submittedName>
        <fullName evidence="3">Uncharacterized protein YlxW (UPF0749 family)</fullName>
    </submittedName>
</protein>
<dbReference type="GO" id="GO:0005886">
    <property type="term" value="C:plasma membrane"/>
    <property type="evidence" value="ECO:0007669"/>
    <property type="project" value="TreeGrafter"/>
</dbReference>
<evidence type="ECO:0000313" key="3">
    <source>
        <dbReference type="EMBL" id="MBA8793796.1"/>
    </source>
</evidence>
<dbReference type="PANTHER" id="PTHR37313">
    <property type="entry name" value="UPF0749 PROTEIN RV1825"/>
    <property type="match status" value="1"/>
</dbReference>
<comment type="similarity">
    <text evidence="1">Belongs to the UPF0749 family.</text>
</comment>
<comment type="caution">
    <text evidence="3">The sequence shown here is derived from an EMBL/GenBank/DDBJ whole genome shotgun (WGS) entry which is preliminary data.</text>
</comment>
<dbReference type="AlphaFoldDB" id="A0A7W3IR95"/>
<feature type="coiled-coil region" evidence="2">
    <location>
        <begin position="75"/>
        <end position="102"/>
    </location>
</feature>